<dbReference type="GO" id="GO:0005737">
    <property type="term" value="C:cytoplasm"/>
    <property type="evidence" value="ECO:0007669"/>
    <property type="project" value="TreeGrafter"/>
</dbReference>
<dbReference type="GO" id="GO:0031177">
    <property type="term" value="F:phosphopantetheine binding"/>
    <property type="evidence" value="ECO:0007669"/>
    <property type="project" value="TreeGrafter"/>
</dbReference>
<dbReference type="InterPro" id="IPR001242">
    <property type="entry name" value="Condensation_dom"/>
</dbReference>
<feature type="domain" description="Carrier" evidence="4">
    <location>
        <begin position="755"/>
        <end position="831"/>
    </location>
</feature>
<protein>
    <recommendedName>
        <fullName evidence="4">Carrier domain-containing protein</fullName>
    </recommendedName>
</protein>
<dbReference type="Gene3D" id="3.30.559.30">
    <property type="entry name" value="Nonribosomal peptide synthetase, condensation domain"/>
    <property type="match status" value="2"/>
</dbReference>
<dbReference type="InterPro" id="IPR023213">
    <property type="entry name" value="CAT-like_dom_sf"/>
</dbReference>
<sequence length="1292" mass="145305">MPSSDELADLLAGVESCHFPSLVYDRGTAPTHEKYLSKFALPKILREESAFRAFDSDSLYSFAFTLLLKAYLRTDSVLNEDLTLLQNFQTLSSFPLIEPDVGDCFHKVETQLGYKHFNTTLCLTRSGFHDESFGNLLNSGLVFHVEIDTSDIPEDVQVTLHYSTDLLDEWCAQNVLATFESCLSAIASSIDCSFKSINLISGRDEKLIHVWNAKVPPPANQTLNEHFEKTFRDNVDKEVVYTSEGCFSYGELDDLSTILALRLLKLGLKRNMIVPVCMDKSRWGTCAMTAIWKAGGAVTTIDPGHPDERLFAIIEETSATIVISDTTHASRFKELKVNVISDLERLPHIIEAQGVPMSRAEAWRMSGVQPDDLALVAFTSGSSGRPKGVMHTHNRLTSEHQSYIWNSEYNGGARVLQFASYAYIAPVGENFRTLLHGATLCVPSETERTSNLAEFINRSRSTRSYMTPSMIRTLQPADVPTLKHLCLGGEPVDHDLERLWEGHVHFIHLYGASEGGFMIRETGNPDYQGKGLSPVGGLSWLVDPNDTNKLVPIGAVGEIVFESHELAAGYLNDPEKTAKTFMDTPVWAQNRESAKGAKYLRMGDLGRYETDGSMSIYGRADTQVKIHGQRVELKDVEYNLRILLPPRSQAIVELVKPFDAPDRPLLTGFFVLGRDMETNGDSDHDLDDRATVLDALRQLEQLLPRHMIPRAFMIMEKLPQDYKTDRRQLRNDASKLGYQNLIASATRSSQQPTEKPIDEKERILADLWAKIVGQDVSHIGRRDNFFAVGGDSLAAIRLVSEARSKNLELTTQKILKCPILKDMAKIATIHALDWDKRAISIIGTNHDPSVSDEPKLLKATDFQEWAALVGARNGGWIDHFIYDFSGKLDVEKLEMSCKELVKAHSILRTIFELKDGRIYMKISPEQVLPFEIHQATADGLESKTTEICFKDRAAPLGVPISRFDLVLISPVRHRLVIRISHAQYDGFCADTFGHHLRQLYLSQPLPQTLPFYKYVESIQMPSIIRDAELYWQDHLKGSRMPKLVQRNTSGPPFDNTLDGEFKMVIAEPNLRHIGISTATIFKTSWALLIASLSSSADVVFGNFVSGRQIDIPDVETVVGSCVNFMPIRVRPSSNMTNLELMKEVQADLISAIPHETLGFKHIFQHCTDWGSNERFSSIVNFVNIEPTDSKTEVWKDGREEDRLFIDSIYEEQQHDKTDLWLLCRPGPRVEGEKKIFELYFRYSKRLYQDNAINSIANLYAKAFNSLSTSPSAMVSLPKISDEQRLLLTPATD</sequence>
<dbReference type="GO" id="GO:0044550">
    <property type="term" value="P:secondary metabolite biosynthetic process"/>
    <property type="evidence" value="ECO:0007669"/>
    <property type="project" value="TreeGrafter"/>
</dbReference>
<dbReference type="Gene3D" id="3.40.50.12780">
    <property type="entry name" value="N-terminal domain of ligase-like"/>
    <property type="match status" value="1"/>
</dbReference>
<dbReference type="InterPro" id="IPR020845">
    <property type="entry name" value="AMP-binding_CS"/>
</dbReference>
<keyword evidence="2" id="KW-0597">Phosphoprotein</keyword>
<dbReference type="InterPro" id="IPR045851">
    <property type="entry name" value="AMP-bd_C_sf"/>
</dbReference>
<evidence type="ECO:0000259" key="4">
    <source>
        <dbReference type="PROSITE" id="PS50075"/>
    </source>
</evidence>
<dbReference type="GO" id="GO:0043041">
    <property type="term" value="P:amino acid activation for nonribosomal peptide biosynthetic process"/>
    <property type="evidence" value="ECO:0007669"/>
    <property type="project" value="TreeGrafter"/>
</dbReference>
<comment type="caution">
    <text evidence="5">The sequence shown here is derived from an EMBL/GenBank/DDBJ whole genome shotgun (WGS) entry which is preliminary data.</text>
</comment>
<dbReference type="InterPro" id="IPR000873">
    <property type="entry name" value="AMP-dep_synth/lig_dom"/>
</dbReference>
<dbReference type="InterPro" id="IPR036736">
    <property type="entry name" value="ACP-like_sf"/>
</dbReference>
<keyword evidence="3" id="KW-0436">Ligase</keyword>
<dbReference type="PROSITE" id="PS50075">
    <property type="entry name" value="CARRIER"/>
    <property type="match status" value="1"/>
</dbReference>
<dbReference type="InterPro" id="IPR006162">
    <property type="entry name" value="Ppantetheine_attach_site"/>
</dbReference>
<name>A0A553HQJ5_9PEZI</name>
<dbReference type="PROSITE" id="PS00012">
    <property type="entry name" value="PHOSPHOPANTETHEINE"/>
    <property type="match status" value="1"/>
</dbReference>
<dbReference type="PROSITE" id="PS00455">
    <property type="entry name" value="AMP_BINDING"/>
    <property type="match status" value="1"/>
</dbReference>
<dbReference type="Pfam" id="PF00501">
    <property type="entry name" value="AMP-binding"/>
    <property type="match status" value="1"/>
</dbReference>
<dbReference type="CDD" id="cd19542">
    <property type="entry name" value="CT_NRPS-like"/>
    <property type="match status" value="1"/>
</dbReference>
<dbReference type="EMBL" id="VFLP01000058">
    <property type="protein sequence ID" value="TRX90234.1"/>
    <property type="molecule type" value="Genomic_DNA"/>
</dbReference>
<dbReference type="Pfam" id="PF00550">
    <property type="entry name" value="PP-binding"/>
    <property type="match status" value="1"/>
</dbReference>
<dbReference type="Gene3D" id="3.30.300.30">
    <property type="match status" value="1"/>
</dbReference>
<dbReference type="CDD" id="cd05918">
    <property type="entry name" value="A_NRPS_SidN3_like"/>
    <property type="match status" value="1"/>
</dbReference>
<dbReference type="GO" id="GO:0016874">
    <property type="term" value="F:ligase activity"/>
    <property type="evidence" value="ECO:0007669"/>
    <property type="project" value="UniProtKB-KW"/>
</dbReference>
<evidence type="ECO:0000313" key="6">
    <source>
        <dbReference type="Proteomes" id="UP000319160"/>
    </source>
</evidence>
<accession>A0A553HQJ5</accession>
<dbReference type="InterPro" id="IPR042099">
    <property type="entry name" value="ANL_N_sf"/>
</dbReference>
<gene>
    <name evidence="5" type="ORF">FHL15_008962</name>
</gene>
<proteinExistence type="predicted"/>
<dbReference type="SUPFAM" id="SSF52777">
    <property type="entry name" value="CoA-dependent acyltransferases"/>
    <property type="match status" value="2"/>
</dbReference>
<organism evidence="5 6">
    <name type="scientific">Xylaria flabelliformis</name>
    <dbReference type="NCBI Taxonomy" id="2512241"/>
    <lineage>
        <taxon>Eukaryota</taxon>
        <taxon>Fungi</taxon>
        <taxon>Dikarya</taxon>
        <taxon>Ascomycota</taxon>
        <taxon>Pezizomycotina</taxon>
        <taxon>Sordariomycetes</taxon>
        <taxon>Xylariomycetidae</taxon>
        <taxon>Xylariales</taxon>
        <taxon>Xylariaceae</taxon>
        <taxon>Xylaria</taxon>
    </lineage>
</organism>
<dbReference type="InterPro" id="IPR009081">
    <property type="entry name" value="PP-bd_ACP"/>
</dbReference>
<dbReference type="Gene3D" id="1.10.1200.10">
    <property type="entry name" value="ACP-like"/>
    <property type="match status" value="1"/>
</dbReference>
<dbReference type="OrthoDB" id="416786at2759"/>
<dbReference type="SUPFAM" id="SSF56801">
    <property type="entry name" value="Acetyl-CoA synthetase-like"/>
    <property type="match status" value="1"/>
</dbReference>
<dbReference type="Pfam" id="PF00668">
    <property type="entry name" value="Condensation"/>
    <property type="match status" value="1"/>
</dbReference>
<dbReference type="Proteomes" id="UP000319160">
    <property type="component" value="Unassembled WGS sequence"/>
</dbReference>
<dbReference type="PANTHER" id="PTHR45527:SF16">
    <property type="entry name" value="NONRIBOSOMAL PEPTIDE SYNTHASE ATNA-RELATED"/>
    <property type="match status" value="1"/>
</dbReference>
<evidence type="ECO:0000256" key="1">
    <source>
        <dbReference type="ARBA" id="ARBA00022450"/>
    </source>
</evidence>
<reference evidence="6" key="1">
    <citation type="submission" date="2019-06" db="EMBL/GenBank/DDBJ databases">
        <title>Draft genome sequence of the griseofulvin-producing fungus Xylaria cubensis strain G536.</title>
        <authorList>
            <person name="Mead M.E."/>
            <person name="Raja H.A."/>
            <person name="Steenwyk J.L."/>
            <person name="Knowles S.L."/>
            <person name="Oberlies N.H."/>
            <person name="Rokas A."/>
        </authorList>
    </citation>
    <scope>NUCLEOTIDE SEQUENCE [LARGE SCALE GENOMIC DNA]</scope>
    <source>
        <strain evidence="6">G536</strain>
    </source>
</reference>
<dbReference type="Gene3D" id="3.30.559.10">
    <property type="entry name" value="Chloramphenicol acetyltransferase-like domain"/>
    <property type="match status" value="1"/>
</dbReference>
<evidence type="ECO:0000256" key="3">
    <source>
        <dbReference type="ARBA" id="ARBA00022598"/>
    </source>
</evidence>
<keyword evidence="6" id="KW-1185">Reference proteome</keyword>
<evidence type="ECO:0000313" key="5">
    <source>
        <dbReference type="EMBL" id="TRX90234.1"/>
    </source>
</evidence>
<keyword evidence="1" id="KW-0596">Phosphopantetheine</keyword>
<dbReference type="STRING" id="2512241.A0A553HQJ5"/>
<dbReference type="PANTHER" id="PTHR45527">
    <property type="entry name" value="NONRIBOSOMAL PEPTIDE SYNTHETASE"/>
    <property type="match status" value="1"/>
</dbReference>
<evidence type="ECO:0000256" key="2">
    <source>
        <dbReference type="ARBA" id="ARBA00022553"/>
    </source>
</evidence>
<dbReference type="SUPFAM" id="SSF47336">
    <property type="entry name" value="ACP-like"/>
    <property type="match status" value="1"/>
</dbReference>